<name>A0A8C3UM96_CATUS</name>
<dbReference type="InterPro" id="IPR013783">
    <property type="entry name" value="Ig-like_fold"/>
</dbReference>
<dbReference type="InterPro" id="IPR051287">
    <property type="entry name" value="TCR_variable_region"/>
</dbReference>
<evidence type="ECO:0000256" key="5">
    <source>
        <dbReference type="ARBA" id="ARBA00043266"/>
    </source>
</evidence>
<keyword evidence="3" id="KW-0675">Receptor</keyword>
<keyword evidence="5" id="KW-1279">T cell receptor</keyword>
<feature type="domain" description="Ig-like" evidence="7">
    <location>
        <begin position="25"/>
        <end position="128"/>
    </location>
</feature>
<reference evidence="8" key="3">
    <citation type="submission" date="2025-09" db="UniProtKB">
        <authorList>
            <consortium name="Ensembl"/>
        </authorList>
    </citation>
    <scope>IDENTIFICATION</scope>
</reference>
<evidence type="ECO:0000256" key="3">
    <source>
        <dbReference type="ARBA" id="ARBA00023170"/>
    </source>
</evidence>
<dbReference type="Proteomes" id="UP000694563">
    <property type="component" value="Chromosome 23"/>
</dbReference>
<evidence type="ECO:0000256" key="2">
    <source>
        <dbReference type="ARBA" id="ARBA00023130"/>
    </source>
</evidence>
<evidence type="ECO:0000313" key="9">
    <source>
        <dbReference type="Proteomes" id="UP000694563"/>
    </source>
</evidence>
<dbReference type="PANTHER" id="PTHR19367:SF42">
    <property type="entry name" value="T CELL RECEPTOR ALPHA VARIABLE 18"/>
    <property type="match status" value="1"/>
</dbReference>
<keyword evidence="9" id="KW-1185">Reference proteome</keyword>
<dbReference type="InterPro" id="IPR036179">
    <property type="entry name" value="Ig-like_dom_sf"/>
</dbReference>
<dbReference type="GO" id="GO:0002250">
    <property type="term" value="P:adaptive immune response"/>
    <property type="evidence" value="ECO:0007669"/>
    <property type="project" value="UniProtKB-KW"/>
</dbReference>
<keyword evidence="4" id="KW-0393">Immunoglobulin domain</keyword>
<keyword evidence="5" id="KW-0391">Immunity</keyword>
<evidence type="ECO:0000313" key="8">
    <source>
        <dbReference type="Ensembl" id="ENSCUSP00005014075.1"/>
    </source>
</evidence>
<evidence type="ECO:0000256" key="4">
    <source>
        <dbReference type="ARBA" id="ARBA00023319"/>
    </source>
</evidence>
<dbReference type="SMART" id="SM00406">
    <property type="entry name" value="IGv"/>
    <property type="match status" value="1"/>
</dbReference>
<sequence length="157" mass="17619">MPVEHAESSPAPLLPGSSSPPSKLPPLQPGHTQGTSLLHSHLGAQELTVREGDPGTFQCNMKGGDMGRYYMYWYRQHPQGSLELISREDDYYGEGFQDRFKGRVENSNNIYTLQILAAKQGDAAMYYCATRITLKQLCSRMDQKLPKGVDRYLSISF</sequence>
<organism evidence="8 9">
    <name type="scientific">Catharus ustulatus</name>
    <name type="common">Russet-backed thrush</name>
    <name type="synonym">Hylocichla ustulatus</name>
    <dbReference type="NCBI Taxonomy" id="91951"/>
    <lineage>
        <taxon>Eukaryota</taxon>
        <taxon>Metazoa</taxon>
        <taxon>Chordata</taxon>
        <taxon>Craniata</taxon>
        <taxon>Vertebrata</taxon>
        <taxon>Euteleostomi</taxon>
        <taxon>Archelosauria</taxon>
        <taxon>Archosauria</taxon>
        <taxon>Dinosauria</taxon>
        <taxon>Saurischia</taxon>
        <taxon>Theropoda</taxon>
        <taxon>Coelurosauria</taxon>
        <taxon>Aves</taxon>
        <taxon>Neognathae</taxon>
        <taxon>Neoaves</taxon>
        <taxon>Telluraves</taxon>
        <taxon>Australaves</taxon>
        <taxon>Passeriformes</taxon>
        <taxon>Turdidae</taxon>
        <taxon>Catharus</taxon>
    </lineage>
</organism>
<evidence type="ECO:0000256" key="6">
    <source>
        <dbReference type="SAM" id="MobiDB-lite"/>
    </source>
</evidence>
<evidence type="ECO:0000259" key="7">
    <source>
        <dbReference type="PROSITE" id="PS50835"/>
    </source>
</evidence>
<dbReference type="GO" id="GO:0042101">
    <property type="term" value="C:T cell receptor complex"/>
    <property type="evidence" value="ECO:0007669"/>
    <property type="project" value="UniProtKB-KW"/>
</dbReference>
<dbReference type="InterPro" id="IPR003599">
    <property type="entry name" value="Ig_sub"/>
</dbReference>
<accession>A0A8C3UM96</accession>
<dbReference type="InterPro" id="IPR007110">
    <property type="entry name" value="Ig-like_dom"/>
</dbReference>
<reference evidence="8" key="2">
    <citation type="submission" date="2025-08" db="UniProtKB">
        <authorList>
            <consortium name="Ensembl"/>
        </authorList>
    </citation>
    <scope>IDENTIFICATION</scope>
</reference>
<reference evidence="8" key="1">
    <citation type="submission" date="2020-10" db="EMBL/GenBank/DDBJ databases">
        <title>Catharus ustulatus (Swainson's thrush) genome, bCatUst1, primary haplotype v2.</title>
        <authorList>
            <person name="Delmore K."/>
            <person name="Vafadar M."/>
            <person name="Formenti G."/>
            <person name="Chow W."/>
            <person name="Pelan S."/>
            <person name="Howe K."/>
            <person name="Rhie A."/>
            <person name="Mountcastle J."/>
            <person name="Haase B."/>
            <person name="Fedrigo O."/>
            <person name="Jarvis E.D."/>
        </authorList>
    </citation>
    <scope>NUCLEOTIDE SEQUENCE [LARGE SCALE GENOMIC DNA]</scope>
</reference>
<dbReference type="Gene3D" id="2.60.40.10">
    <property type="entry name" value="Immunoglobulins"/>
    <property type="match status" value="1"/>
</dbReference>
<feature type="region of interest" description="Disordered" evidence="6">
    <location>
        <begin position="1"/>
        <end position="36"/>
    </location>
</feature>
<keyword evidence="1" id="KW-0732">Signal</keyword>
<protein>
    <recommendedName>
        <fullName evidence="7">Ig-like domain-containing protein</fullName>
    </recommendedName>
</protein>
<dbReference type="InterPro" id="IPR013106">
    <property type="entry name" value="Ig_V-set"/>
</dbReference>
<dbReference type="PROSITE" id="PS50835">
    <property type="entry name" value="IG_LIKE"/>
    <property type="match status" value="1"/>
</dbReference>
<proteinExistence type="predicted"/>
<keyword evidence="2" id="KW-1064">Adaptive immunity</keyword>
<dbReference type="SMART" id="SM00409">
    <property type="entry name" value="IG"/>
    <property type="match status" value="1"/>
</dbReference>
<dbReference type="SUPFAM" id="SSF48726">
    <property type="entry name" value="Immunoglobulin"/>
    <property type="match status" value="1"/>
</dbReference>
<evidence type="ECO:0000256" key="1">
    <source>
        <dbReference type="ARBA" id="ARBA00022729"/>
    </source>
</evidence>
<dbReference type="PANTHER" id="PTHR19367">
    <property type="entry name" value="T-CELL RECEPTOR ALPHA CHAIN V REGION"/>
    <property type="match status" value="1"/>
</dbReference>
<feature type="compositionally biased region" description="Low complexity" evidence="6">
    <location>
        <begin position="8"/>
        <end position="21"/>
    </location>
</feature>
<dbReference type="Ensembl" id="ENSCUST00005014630.1">
    <property type="protein sequence ID" value="ENSCUSP00005014075.1"/>
    <property type="gene ID" value="ENSCUSG00005009063.1"/>
</dbReference>
<dbReference type="AlphaFoldDB" id="A0A8C3UM96"/>
<dbReference type="Pfam" id="PF07686">
    <property type="entry name" value="V-set"/>
    <property type="match status" value="1"/>
</dbReference>